<keyword evidence="4" id="KW-0121">Carboxypeptidase</keyword>
<evidence type="ECO:0000256" key="2">
    <source>
        <dbReference type="ARBA" id="ARBA00022801"/>
    </source>
</evidence>
<feature type="signal peptide" evidence="3">
    <location>
        <begin position="1"/>
        <end position="21"/>
    </location>
</feature>
<dbReference type="InterPro" id="IPR000667">
    <property type="entry name" value="Peptidase_S13"/>
</dbReference>
<dbReference type="PANTHER" id="PTHR30023">
    <property type="entry name" value="D-ALANYL-D-ALANINE CARBOXYPEPTIDASE"/>
    <property type="match status" value="1"/>
</dbReference>
<accession>A0ABP4GKM3</accession>
<dbReference type="NCBIfam" id="TIGR00666">
    <property type="entry name" value="PBP4"/>
    <property type="match status" value="1"/>
</dbReference>
<dbReference type="InterPro" id="IPR012338">
    <property type="entry name" value="Beta-lactam/transpept-like"/>
</dbReference>
<dbReference type="PANTHER" id="PTHR30023:SF0">
    <property type="entry name" value="PENICILLIN-SENSITIVE CARBOXYPEPTIDASE A"/>
    <property type="match status" value="1"/>
</dbReference>
<keyword evidence="2" id="KW-0378">Hydrolase</keyword>
<keyword evidence="5" id="KW-1185">Reference proteome</keyword>
<protein>
    <submittedName>
        <fullName evidence="4">D-alanyl-D-alanine carboxypeptidase/D-alanyl-D-alanine-endopeptidase</fullName>
    </submittedName>
</protein>
<reference evidence="5" key="1">
    <citation type="journal article" date="2019" name="Int. J. Syst. Evol. Microbiol.">
        <title>The Global Catalogue of Microorganisms (GCM) 10K type strain sequencing project: providing services to taxonomists for standard genome sequencing and annotation.</title>
        <authorList>
            <consortium name="The Broad Institute Genomics Platform"/>
            <consortium name="The Broad Institute Genome Sequencing Center for Infectious Disease"/>
            <person name="Wu L."/>
            <person name="Ma J."/>
        </authorList>
    </citation>
    <scope>NUCLEOTIDE SEQUENCE [LARGE SCALE GENOMIC DNA]</scope>
    <source>
        <strain evidence="5">JCM 13004</strain>
    </source>
</reference>
<gene>
    <name evidence="4" type="primary">dacB_3</name>
    <name evidence="4" type="ORF">GCM10009665_18310</name>
</gene>
<proteinExistence type="inferred from homology"/>
<keyword evidence="3" id="KW-0732">Signal</keyword>
<evidence type="ECO:0000313" key="4">
    <source>
        <dbReference type="EMBL" id="GAA1228188.1"/>
    </source>
</evidence>
<dbReference type="Gene3D" id="3.40.710.10">
    <property type="entry name" value="DD-peptidase/beta-lactamase superfamily"/>
    <property type="match status" value="2"/>
</dbReference>
<dbReference type="RefSeq" id="WP_344440756.1">
    <property type="nucleotide sequence ID" value="NZ_BAAALF010000021.1"/>
</dbReference>
<comment type="similarity">
    <text evidence="1">Belongs to the peptidase S13 family.</text>
</comment>
<dbReference type="PRINTS" id="PR00922">
    <property type="entry name" value="DADACBPTASE3"/>
</dbReference>
<dbReference type="GO" id="GO:0004180">
    <property type="term" value="F:carboxypeptidase activity"/>
    <property type="evidence" value="ECO:0007669"/>
    <property type="project" value="UniProtKB-KW"/>
</dbReference>
<organism evidence="4 5">
    <name type="scientific">Kitasatospora nipponensis</name>
    <dbReference type="NCBI Taxonomy" id="258049"/>
    <lineage>
        <taxon>Bacteria</taxon>
        <taxon>Bacillati</taxon>
        <taxon>Actinomycetota</taxon>
        <taxon>Actinomycetes</taxon>
        <taxon>Kitasatosporales</taxon>
        <taxon>Streptomycetaceae</taxon>
        <taxon>Kitasatospora</taxon>
    </lineage>
</organism>
<name>A0ABP4GKM3_9ACTN</name>
<dbReference type="Proteomes" id="UP001500037">
    <property type="component" value="Unassembled WGS sequence"/>
</dbReference>
<dbReference type="SUPFAM" id="SSF56601">
    <property type="entry name" value="beta-lactamase/transpeptidase-like"/>
    <property type="match status" value="1"/>
</dbReference>
<comment type="caution">
    <text evidence="4">The sequence shown here is derived from an EMBL/GenBank/DDBJ whole genome shotgun (WGS) entry which is preliminary data.</text>
</comment>
<dbReference type="EMBL" id="BAAALF010000021">
    <property type="protein sequence ID" value="GAA1228188.1"/>
    <property type="molecule type" value="Genomic_DNA"/>
</dbReference>
<keyword evidence="4" id="KW-0645">Protease</keyword>
<feature type="chain" id="PRO_5045987348" evidence="3">
    <location>
        <begin position="22"/>
        <end position="456"/>
    </location>
</feature>
<evidence type="ECO:0000256" key="1">
    <source>
        <dbReference type="ARBA" id="ARBA00006096"/>
    </source>
</evidence>
<evidence type="ECO:0000256" key="3">
    <source>
        <dbReference type="SAM" id="SignalP"/>
    </source>
</evidence>
<dbReference type="Pfam" id="PF02113">
    <property type="entry name" value="Peptidase_S13"/>
    <property type="match status" value="2"/>
</dbReference>
<sequence>MVVAVLAGATGFALLAGGAQAAPQAYRADQAPPPAAAVLQPADTGGTVGMPGQAGLQAALAPLLQDKALGTLTFAISDGATGKLLLGSGEGSPATPASTTKLATAVAALDLLPPTTRLATRVVAGATPADITLVGGGDPTVTGLPLDQVRIGGAPVDADSAPASLAELARQTAVALKAAGVATVHLAYDTSMYTGPVLHKYHDAMNIAAVVPLMVDEGRIDPRSPDEAPARTFDPAGQAADEFAQLLGAQGVAVDGKAKAGQAQPGAAQLAQVLSPTLPRLVDRMLTTSDNTLAEAVARQVALAAHQPPSFDGAAAAVVQTLTKLGVPMQGVSINDGSGLHLQNAIPPLVLADLLALAASPDHPELRPVLTGLPIGAFSGTLIRRFTPAQGSADGAGVVHAKTGSLSGVNTLAGTVVDADGRLLVFALMTRTPAGADQARAAMDRIVARLTACGCG</sequence>
<evidence type="ECO:0000313" key="5">
    <source>
        <dbReference type="Proteomes" id="UP001500037"/>
    </source>
</evidence>